<keyword evidence="2" id="KW-1185">Reference proteome</keyword>
<gene>
    <name evidence="1" type="ORF">RUE5091_00284</name>
</gene>
<protein>
    <submittedName>
        <fullName evidence="1">Uncharacterized protein</fullName>
    </submittedName>
</protein>
<dbReference type="Proteomes" id="UP000051260">
    <property type="component" value="Unassembled WGS sequence"/>
</dbReference>
<name>A0A0P1IDK6_9RHOB</name>
<organism evidence="1 2">
    <name type="scientific">Ruegeria denitrificans</name>
    <dbReference type="NCBI Taxonomy" id="1715692"/>
    <lineage>
        <taxon>Bacteria</taxon>
        <taxon>Pseudomonadati</taxon>
        <taxon>Pseudomonadota</taxon>
        <taxon>Alphaproteobacteria</taxon>
        <taxon>Rhodobacterales</taxon>
        <taxon>Roseobacteraceae</taxon>
        <taxon>Ruegeria</taxon>
    </lineage>
</organism>
<evidence type="ECO:0000313" key="1">
    <source>
        <dbReference type="EMBL" id="CUJ85002.1"/>
    </source>
</evidence>
<proteinExistence type="predicted"/>
<dbReference type="RefSeq" id="WP_058280076.1">
    <property type="nucleotide sequence ID" value="NZ_CYUD01000001.1"/>
</dbReference>
<dbReference type="STRING" id="1715692.RUE5091_00284"/>
<evidence type="ECO:0000313" key="2">
    <source>
        <dbReference type="Proteomes" id="UP000051260"/>
    </source>
</evidence>
<reference evidence="2" key="1">
    <citation type="submission" date="2015-09" db="EMBL/GenBank/DDBJ databases">
        <authorList>
            <person name="Rodrigo-Torres L."/>
            <person name="Arahal D.R."/>
        </authorList>
    </citation>
    <scope>NUCLEOTIDE SEQUENCE [LARGE SCALE GENOMIC DNA]</scope>
    <source>
        <strain evidence="2">CECT 5091</strain>
    </source>
</reference>
<dbReference type="EMBL" id="CYUD01000001">
    <property type="protein sequence ID" value="CUJ85002.1"/>
    <property type="molecule type" value="Genomic_DNA"/>
</dbReference>
<accession>A0A0P1IDK6</accession>
<sequence length="72" mass="7650">MATAYFLTSTILIVWAYFQTRATARNIRIARGSRPCPLTNAGAAQILPQNVNRSVSMSAAHEKPAAGATTGD</sequence>
<dbReference type="AlphaFoldDB" id="A0A0P1IDK6"/>